<dbReference type="FunFam" id="3.90.226.10:FF:000026">
    <property type="entry name" value="3-hydroxyisobutyryl-CoA hydrolase, mitochondrial"/>
    <property type="match status" value="1"/>
</dbReference>
<dbReference type="InterPro" id="IPR032259">
    <property type="entry name" value="HIBYL-CoA-H"/>
</dbReference>
<dbReference type="NCBIfam" id="NF004127">
    <property type="entry name" value="PRK05617.1"/>
    <property type="match status" value="1"/>
</dbReference>
<dbReference type="CDD" id="cd06558">
    <property type="entry name" value="crotonase-like"/>
    <property type="match status" value="1"/>
</dbReference>
<keyword evidence="5" id="KW-0496">Mitochondrion</keyword>
<protein>
    <recommendedName>
        <fullName evidence="3">3-hydroxyisobutyryl-CoA hydrolase</fullName>
        <ecNumber evidence="3">3.1.2.4</ecNumber>
    </recommendedName>
    <alternativeName>
        <fullName evidence="6">3-hydroxyisobutyryl-coenzyme A hydrolase</fullName>
    </alternativeName>
</protein>
<reference evidence="8 9" key="1">
    <citation type="journal article" date="2018" name="MBio">
        <title>Comparative Genomics Reveals the Core Gene Toolbox for the Fungus-Insect Symbiosis.</title>
        <authorList>
            <person name="Wang Y."/>
            <person name="Stata M."/>
            <person name="Wang W."/>
            <person name="Stajich J.E."/>
            <person name="White M.M."/>
            <person name="Moncalvo J.M."/>
        </authorList>
    </citation>
    <scope>NUCLEOTIDE SEQUENCE [LARGE SCALE GENOMIC DNA]</scope>
    <source>
        <strain evidence="8 9">AUS-126-30</strain>
    </source>
</reference>
<evidence type="ECO:0000256" key="5">
    <source>
        <dbReference type="ARBA" id="ARBA00023128"/>
    </source>
</evidence>
<evidence type="ECO:0000313" key="8">
    <source>
        <dbReference type="EMBL" id="PWA00213.1"/>
    </source>
</evidence>
<dbReference type="EMBL" id="MBFU01000352">
    <property type="protein sequence ID" value="PWA00213.1"/>
    <property type="molecule type" value="Genomic_DNA"/>
</dbReference>
<evidence type="ECO:0000313" key="9">
    <source>
        <dbReference type="Proteomes" id="UP000245591"/>
    </source>
</evidence>
<proteinExistence type="predicted"/>
<dbReference type="GO" id="GO:0006574">
    <property type="term" value="P:L-valine catabolic process"/>
    <property type="evidence" value="ECO:0007669"/>
    <property type="project" value="TreeGrafter"/>
</dbReference>
<comment type="catalytic activity">
    <reaction evidence="1">
        <text>3-hydroxy-2-methylpropanoyl-CoA + H2O = 3-hydroxy-2-methylpropanoate + CoA + H(+)</text>
        <dbReference type="Rhea" id="RHEA:20888"/>
        <dbReference type="ChEBI" id="CHEBI:11805"/>
        <dbReference type="ChEBI" id="CHEBI:15377"/>
        <dbReference type="ChEBI" id="CHEBI:15378"/>
        <dbReference type="ChEBI" id="CHEBI:57287"/>
        <dbReference type="ChEBI" id="CHEBI:57340"/>
        <dbReference type="EC" id="3.1.2.4"/>
    </reaction>
</comment>
<dbReference type="InterPro" id="IPR029045">
    <property type="entry name" value="ClpP/crotonase-like_dom_sf"/>
</dbReference>
<dbReference type="InterPro" id="IPR045004">
    <property type="entry name" value="ECH_dom"/>
</dbReference>
<gene>
    <name evidence="8" type="ORF">BB558_003745</name>
</gene>
<dbReference type="Proteomes" id="UP000245591">
    <property type="component" value="Unassembled WGS sequence"/>
</dbReference>
<name>A0A2U1J5H3_SMIAN</name>
<dbReference type="PROSITE" id="PS00166">
    <property type="entry name" value="ENOYL_COA_HYDRATASE"/>
    <property type="match status" value="1"/>
</dbReference>
<dbReference type="AlphaFoldDB" id="A0A2U1J5H3"/>
<evidence type="ECO:0000256" key="6">
    <source>
        <dbReference type="ARBA" id="ARBA00031181"/>
    </source>
</evidence>
<evidence type="ECO:0000256" key="3">
    <source>
        <dbReference type="ARBA" id="ARBA00011915"/>
    </source>
</evidence>
<keyword evidence="4" id="KW-0378">Hydrolase</keyword>
<feature type="domain" description="Enoyl-CoA hydratase/isomerase" evidence="7">
    <location>
        <begin position="13"/>
        <end position="342"/>
    </location>
</feature>
<accession>A0A2U1J5H3</accession>
<comment type="caution">
    <text evidence="8">The sequence shown here is derived from an EMBL/GenBank/DDBJ whole genome shotgun (WGS) entry which is preliminary data.</text>
</comment>
<dbReference type="PANTHER" id="PTHR43176">
    <property type="entry name" value="3-HYDROXYISOBUTYRYL-COA HYDROLASE-RELATED"/>
    <property type="match status" value="1"/>
</dbReference>
<evidence type="ECO:0000256" key="4">
    <source>
        <dbReference type="ARBA" id="ARBA00022801"/>
    </source>
</evidence>
<sequence length="440" mass="48911">MSEILTDSKLGSRFVILNRAKALNSLTLPMIHDIAKNLHEWERSESCNNIVIKSSNPKFYCAGGDVVSAAKKAAEKDSSVINYFRDEYSLNHALATVKKPTVAIISGVTMGGGVGISIHAPFRVATENTLLAMPETLIGFFPDVGASFYLPRLGFELGTYLGLTGYRLKGRDAFYAGFATHYVPLERIPLLEARLQELNTSDLDATNAAIEEYVDEPEESFSYSLAPYMKSIKRCFRYNTVEEIIEALKQEKTHTEWANTTIETLNSMSPSSLKITLELLRRGQTMSISECFEMESQLAAKVTASHDFLEGISELLIKKTKQPKWKPASIGDLSKAQVIAEYFSNPIPEAQIKFTNTIDYKSYPNSRFALPTDEDVRRAVIGEDKRSGGSALSSGEIVEQFVNWYNHKVGVREKVRHILDTNTVISSSSGDLGTVSWVEE</sequence>
<evidence type="ECO:0000256" key="1">
    <source>
        <dbReference type="ARBA" id="ARBA00001709"/>
    </source>
</evidence>
<comment type="subcellular location">
    <subcellularLocation>
        <location evidence="2">Mitochondrion</location>
    </subcellularLocation>
</comment>
<dbReference type="EC" id="3.1.2.4" evidence="3"/>
<dbReference type="SUPFAM" id="SSF52096">
    <property type="entry name" value="ClpP/crotonase"/>
    <property type="match status" value="1"/>
</dbReference>
<dbReference type="InterPro" id="IPR018376">
    <property type="entry name" value="Enoyl-CoA_hyd/isom_CS"/>
</dbReference>
<dbReference type="GO" id="GO:0003860">
    <property type="term" value="F:3-hydroxyisobutyryl-CoA hydrolase activity"/>
    <property type="evidence" value="ECO:0007669"/>
    <property type="project" value="UniProtKB-EC"/>
</dbReference>
<evidence type="ECO:0000256" key="2">
    <source>
        <dbReference type="ARBA" id="ARBA00004173"/>
    </source>
</evidence>
<keyword evidence="9" id="KW-1185">Reference proteome</keyword>
<organism evidence="8 9">
    <name type="scientific">Smittium angustum</name>
    <dbReference type="NCBI Taxonomy" id="133377"/>
    <lineage>
        <taxon>Eukaryota</taxon>
        <taxon>Fungi</taxon>
        <taxon>Fungi incertae sedis</taxon>
        <taxon>Zoopagomycota</taxon>
        <taxon>Kickxellomycotina</taxon>
        <taxon>Harpellomycetes</taxon>
        <taxon>Harpellales</taxon>
        <taxon>Legeriomycetaceae</taxon>
        <taxon>Smittium</taxon>
    </lineage>
</organism>
<dbReference type="PANTHER" id="PTHR43176:SF3">
    <property type="entry name" value="3-HYDROXYISOBUTYRYL-COA HYDROLASE, MITOCHONDRIAL"/>
    <property type="match status" value="1"/>
</dbReference>
<dbReference type="Gene3D" id="3.90.226.10">
    <property type="entry name" value="2-enoyl-CoA Hydratase, Chain A, domain 1"/>
    <property type="match status" value="1"/>
</dbReference>
<evidence type="ECO:0000259" key="7">
    <source>
        <dbReference type="Pfam" id="PF16113"/>
    </source>
</evidence>
<dbReference type="Pfam" id="PF16113">
    <property type="entry name" value="ECH_2"/>
    <property type="match status" value="1"/>
</dbReference>
<dbReference type="GO" id="GO:0005739">
    <property type="term" value="C:mitochondrion"/>
    <property type="evidence" value="ECO:0007669"/>
    <property type="project" value="UniProtKB-SubCell"/>
</dbReference>